<feature type="binding site" description="in other chain" evidence="6">
    <location>
        <begin position="133"/>
        <end position="141"/>
    </location>
    <ligand>
        <name>5-phospho-alpha-D-ribose 1-diphosphate</name>
        <dbReference type="ChEBI" id="CHEBI:58017"/>
        <note>ligand shared between dimeric partners</note>
    </ligand>
</feature>
<comment type="subunit">
    <text evidence="6">Homodimer.</text>
</comment>
<comment type="caution">
    <text evidence="8">The sequence shown here is derived from an EMBL/GenBank/DDBJ whole genome shotgun (WGS) entry which is preliminary data.</text>
</comment>
<dbReference type="InterPro" id="IPR029057">
    <property type="entry name" value="PRTase-like"/>
</dbReference>
<evidence type="ECO:0000256" key="4">
    <source>
        <dbReference type="ARBA" id="ARBA00022679"/>
    </source>
</evidence>
<dbReference type="CDD" id="cd06223">
    <property type="entry name" value="PRTases_typeI"/>
    <property type="match status" value="1"/>
</dbReference>
<dbReference type="PANTHER" id="PTHR19278">
    <property type="entry name" value="OROTATE PHOSPHORIBOSYLTRANSFERASE"/>
    <property type="match status" value="1"/>
</dbReference>
<feature type="binding site" description="in other chain" evidence="6">
    <location>
        <position position="103"/>
    </location>
    <ligand>
        <name>5-phospho-alpha-D-ribose 1-diphosphate</name>
        <dbReference type="ChEBI" id="CHEBI:58017"/>
        <note>ligand shared between dimeric partners</note>
    </ligand>
</feature>
<dbReference type="EC" id="2.4.2.10" evidence="2 6"/>
<feature type="domain" description="Phosphoribosyltransferase" evidence="7">
    <location>
        <begin position="74"/>
        <end position="166"/>
    </location>
</feature>
<evidence type="ECO:0000256" key="2">
    <source>
        <dbReference type="ARBA" id="ARBA00011971"/>
    </source>
</evidence>
<evidence type="ECO:0000313" key="9">
    <source>
        <dbReference type="Proteomes" id="UP001267710"/>
    </source>
</evidence>
<comment type="pathway">
    <text evidence="1 6">Pyrimidine metabolism; UMP biosynthesis via de novo pathway; UMP from orotate: step 1/2.</text>
</comment>
<dbReference type="HAMAP" id="MF_01208">
    <property type="entry name" value="PyrE"/>
    <property type="match status" value="1"/>
</dbReference>
<keyword evidence="9" id="KW-1185">Reference proteome</keyword>
<comment type="caution">
    <text evidence="6">Lacks conserved residue(s) required for the propagation of feature annotation.</text>
</comment>
<comment type="similarity">
    <text evidence="6">Belongs to the purine/pyrimidine phosphoribosyltransferase family. PyrE subfamily.</text>
</comment>
<dbReference type="InterPro" id="IPR023031">
    <property type="entry name" value="OPRT"/>
</dbReference>
<gene>
    <name evidence="6" type="primary">pyrE</name>
    <name evidence="8" type="ORF">QE399_001232</name>
</gene>
<feature type="binding site" evidence="6">
    <location>
        <position position="102"/>
    </location>
    <ligand>
        <name>5-phospho-alpha-D-ribose 1-diphosphate</name>
        <dbReference type="ChEBI" id="CHEBI:58017"/>
        <note>ligand shared between dimeric partners</note>
    </ligand>
</feature>
<dbReference type="Proteomes" id="UP001267710">
    <property type="component" value="Unassembled WGS sequence"/>
</dbReference>
<dbReference type="Gene3D" id="3.40.50.2020">
    <property type="match status" value="1"/>
</dbReference>
<evidence type="ECO:0000313" key="8">
    <source>
        <dbReference type="EMBL" id="MDR6213543.1"/>
    </source>
</evidence>
<dbReference type="Pfam" id="PF00156">
    <property type="entry name" value="Pribosyltran"/>
    <property type="match status" value="1"/>
</dbReference>
<keyword evidence="3 6" id="KW-0328">Glycosyltransferase</keyword>
<protein>
    <recommendedName>
        <fullName evidence="2 6">Orotate phosphoribosyltransferase</fullName>
        <shortName evidence="6">OPRT</shortName>
        <shortName evidence="6">OPRTase</shortName>
        <ecNumber evidence="2 6">2.4.2.10</ecNumber>
    </recommendedName>
</protein>
<accession>A0ABU1I8I7</accession>
<evidence type="ECO:0000256" key="6">
    <source>
        <dbReference type="HAMAP-Rule" id="MF_01208"/>
    </source>
</evidence>
<name>A0ABU1I8I7_9BURK</name>
<keyword evidence="4 6" id="KW-0808">Transferase</keyword>
<evidence type="ECO:0000256" key="5">
    <source>
        <dbReference type="ARBA" id="ARBA00022975"/>
    </source>
</evidence>
<reference evidence="8 9" key="1">
    <citation type="submission" date="2023-08" db="EMBL/GenBank/DDBJ databases">
        <title>Functional and genomic diversity of the sorghum phyllosphere microbiome.</title>
        <authorList>
            <person name="Shade A."/>
        </authorList>
    </citation>
    <scope>NUCLEOTIDE SEQUENCE [LARGE SCALE GENOMIC DNA]</scope>
    <source>
        <strain evidence="8 9">SORGH_AS_0335</strain>
    </source>
</reference>
<organism evidence="8 9">
    <name type="scientific">Paracidovorax wautersii</name>
    <dbReference type="NCBI Taxonomy" id="1177982"/>
    <lineage>
        <taxon>Bacteria</taxon>
        <taxon>Pseudomonadati</taxon>
        <taxon>Pseudomonadota</taxon>
        <taxon>Betaproteobacteria</taxon>
        <taxon>Burkholderiales</taxon>
        <taxon>Comamonadaceae</taxon>
        <taxon>Paracidovorax</taxon>
    </lineage>
</organism>
<evidence type="ECO:0000259" key="7">
    <source>
        <dbReference type="Pfam" id="PF00156"/>
    </source>
</evidence>
<comment type="catalytic activity">
    <reaction evidence="6">
        <text>orotidine 5'-phosphate + diphosphate = orotate + 5-phospho-alpha-D-ribose 1-diphosphate</text>
        <dbReference type="Rhea" id="RHEA:10380"/>
        <dbReference type="ChEBI" id="CHEBI:30839"/>
        <dbReference type="ChEBI" id="CHEBI:33019"/>
        <dbReference type="ChEBI" id="CHEBI:57538"/>
        <dbReference type="ChEBI" id="CHEBI:58017"/>
        <dbReference type="EC" id="2.4.2.10"/>
    </reaction>
</comment>
<dbReference type="GO" id="GO:0004588">
    <property type="term" value="F:orotate phosphoribosyltransferase activity"/>
    <property type="evidence" value="ECO:0007669"/>
    <property type="project" value="UniProtKB-EC"/>
</dbReference>
<proteinExistence type="inferred from homology"/>
<feature type="binding site" evidence="6">
    <location>
        <position position="137"/>
    </location>
    <ligand>
        <name>orotate</name>
        <dbReference type="ChEBI" id="CHEBI:30839"/>
    </ligand>
</feature>
<comment type="cofactor">
    <cofactor evidence="6">
        <name>Mg(2+)</name>
        <dbReference type="ChEBI" id="CHEBI:18420"/>
    </cofactor>
</comment>
<keyword evidence="6" id="KW-0460">Magnesium</keyword>
<evidence type="ECO:0000256" key="3">
    <source>
        <dbReference type="ARBA" id="ARBA00022676"/>
    </source>
</evidence>
<dbReference type="RefSeq" id="WP_309827107.1">
    <property type="nucleotide sequence ID" value="NZ_JAVIZX010000001.1"/>
</dbReference>
<dbReference type="EMBL" id="JAVIZX010000001">
    <property type="protein sequence ID" value="MDR6213543.1"/>
    <property type="molecule type" value="Genomic_DNA"/>
</dbReference>
<dbReference type="SUPFAM" id="SSF53271">
    <property type="entry name" value="PRTase-like"/>
    <property type="match status" value="1"/>
</dbReference>
<sequence length="238" mass="25048">MIFSPQDAARMARALVATDAVRIAGDTPFFYTSGWASPVYVDAHALLSDVAWRTELMDAAARSVALLVAERGLAAVVGSESSGIAFAAWLADRLGLPMLYLRKRPIGWGVQAQLQGRLPRSTDGLPARVLLVDDVTTDGRSKMAAAQALRQVGVDVADALVLFDYAIYPDTPQRLAQQQLQLHALASWAQLHVALLEAGRLSASQAQTLAEFTASPTQWSLAHGGTGGTGASPVGGAA</sequence>
<dbReference type="InterPro" id="IPR000836">
    <property type="entry name" value="PRTase_dom"/>
</dbReference>
<evidence type="ECO:0000256" key="1">
    <source>
        <dbReference type="ARBA" id="ARBA00004889"/>
    </source>
</evidence>
<dbReference type="PANTHER" id="PTHR19278:SF9">
    <property type="entry name" value="URIDINE 5'-MONOPHOSPHATE SYNTHASE"/>
    <property type="match status" value="1"/>
</dbReference>
<keyword evidence="5 6" id="KW-0665">Pyrimidine biosynthesis</keyword>
<comment type="function">
    <text evidence="6">Catalyzes the transfer of a ribosyl phosphate group from 5-phosphoribose 1-diphosphate to orotate, leading to the formation of orotidine monophosphate (OMP).</text>
</comment>